<dbReference type="eggNOG" id="COG0609">
    <property type="taxonomic scope" value="Bacteria"/>
</dbReference>
<organism evidence="9 10">
    <name type="scientific">Thermovirga lienii (strain ATCC BAA-1197 / DSM 17291 / Cas60314)</name>
    <dbReference type="NCBI Taxonomy" id="580340"/>
    <lineage>
        <taxon>Bacteria</taxon>
        <taxon>Thermotogati</taxon>
        <taxon>Synergistota</taxon>
        <taxon>Synergistia</taxon>
        <taxon>Synergistales</taxon>
        <taxon>Thermovirgaceae</taxon>
        <taxon>Thermovirga</taxon>
    </lineage>
</organism>
<feature type="transmembrane region" description="Helical" evidence="8">
    <location>
        <begin position="303"/>
        <end position="319"/>
    </location>
</feature>
<feature type="transmembrane region" description="Helical" evidence="8">
    <location>
        <begin position="331"/>
        <end position="351"/>
    </location>
</feature>
<gene>
    <name evidence="9" type="ordered locus">Tlie_1751</name>
</gene>
<name>G7V8L2_THELD</name>
<dbReference type="InterPro" id="IPR000522">
    <property type="entry name" value="ABC_transptr_permease_BtuC"/>
</dbReference>
<evidence type="ECO:0000313" key="10">
    <source>
        <dbReference type="Proteomes" id="UP000005868"/>
    </source>
</evidence>
<sequence length="356" mass="37307">MHLEEGVIPQGYGRYVRNKVNIIIAGIAALGILAVVSLSVGPVNFSPVDVLKTLFGGHVSQKMDLVVFSIRLPQVLAAVVAGAALASAAAVMQSVLRNPLASPFTLGISHAAAFGAAFSVMVLGAGFMRSSASDAVTIVKPGLATFVAFFFSMMATGAVVIVAHIKRGSPESMVLAGVALGSLCSAGTMFLQYFADDTQLASMVFWTFGDLSRASWRELAILASVTASCILLFILNTWNLNAIDSGEDTAWSLGVNVKVVRIVAMSVASLVTAVTISFVGVIGFVGLVSPHMVRRIIGDDNRFLIPASCVAGSLLLLAADTIARTMLRPQVLPVAILTSFVGAPVFLYLLVKGYKR</sequence>
<dbReference type="GO" id="GO:0033214">
    <property type="term" value="P:siderophore-iron import into cell"/>
    <property type="evidence" value="ECO:0007669"/>
    <property type="project" value="TreeGrafter"/>
</dbReference>
<feature type="transmembrane region" description="Helical" evidence="8">
    <location>
        <begin position="20"/>
        <end position="45"/>
    </location>
</feature>
<dbReference type="STRING" id="580340.Tlie_1751"/>
<keyword evidence="7 8" id="KW-0472">Membrane</keyword>
<keyword evidence="10" id="KW-1185">Reference proteome</keyword>
<dbReference type="Gene3D" id="1.10.3470.10">
    <property type="entry name" value="ABC transporter involved in vitamin B12 uptake, BtuC"/>
    <property type="match status" value="1"/>
</dbReference>
<evidence type="ECO:0000256" key="7">
    <source>
        <dbReference type="ARBA" id="ARBA00023136"/>
    </source>
</evidence>
<dbReference type="EMBL" id="CP003096">
    <property type="protein sequence ID" value="AER67473.1"/>
    <property type="molecule type" value="Genomic_DNA"/>
</dbReference>
<dbReference type="GO" id="GO:0022857">
    <property type="term" value="F:transmembrane transporter activity"/>
    <property type="evidence" value="ECO:0007669"/>
    <property type="project" value="InterPro"/>
</dbReference>
<feature type="transmembrane region" description="Helical" evidence="8">
    <location>
        <begin position="259"/>
        <end position="283"/>
    </location>
</feature>
<dbReference type="PANTHER" id="PTHR30472">
    <property type="entry name" value="FERRIC ENTEROBACTIN TRANSPORT SYSTEM PERMEASE PROTEIN"/>
    <property type="match status" value="1"/>
</dbReference>
<proteinExistence type="inferred from homology"/>
<dbReference type="SUPFAM" id="SSF81345">
    <property type="entry name" value="ABC transporter involved in vitamin B12 uptake, BtuC"/>
    <property type="match status" value="1"/>
</dbReference>
<feature type="transmembrane region" description="Helical" evidence="8">
    <location>
        <begin position="143"/>
        <end position="162"/>
    </location>
</feature>
<dbReference type="InterPro" id="IPR037294">
    <property type="entry name" value="ABC_BtuC-like"/>
</dbReference>
<evidence type="ECO:0000256" key="6">
    <source>
        <dbReference type="ARBA" id="ARBA00022989"/>
    </source>
</evidence>
<keyword evidence="3" id="KW-0813">Transport</keyword>
<keyword evidence="5 8" id="KW-0812">Transmembrane</keyword>
<evidence type="ECO:0000256" key="3">
    <source>
        <dbReference type="ARBA" id="ARBA00022448"/>
    </source>
</evidence>
<evidence type="ECO:0000256" key="8">
    <source>
        <dbReference type="SAM" id="Phobius"/>
    </source>
</evidence>
<dbReference type="OrthoDB" id="9811721at2"/>
<evidence type="ECO:0000256" key="5">
    <source>
        <dbReference type="ARBA" id="ARBA00022692"/>
    </source>
</evidence>
<evidence type="ECO:0000256" key="2">
    <source>
        <dbReference type="ARBA" id="ARBA00007935"/>
    </source>
</evidence>
<dbReference type="Pfam" id="PF01032">
    <property type="entry name" value="FecCD"/>
    <property type="match status" value="1"/>
</dbReference>
<evidence type="ECO:0000256" key="4">
    <source>
        <dbReference type="ARBA" id="ARBA00022475"/>
    </source>
</evidence>
<dbReference type="KEGG" id="tli:Tlie_1751"/>
<dbReference type="AlphaFoldDB" id="G7V8L2"/>
<dbReference type="CDD" id="cd06550">
    <property type="entry name" value="TM_ABC_iron-siderophores_like"/>
    <property type="match status" value="1"/>
</dbReference>
<keyword evidence="6 8" id="KW-1133">Transmembrane helix</keyword>
<feature type="transmembrane region" description="Helical" evidence="8">
    <location>
        <begin position="174"/>
        <end position="195"/>
    </location>
</feature>
<keyword evidence="4" id="KW-1003">Cell membrane</keyword>
<feature type="transmembrane region" description="Helical" evidence="8">
    <location>
        <begin position="65"/>
        <end position="92"/>
    </location>
</feature>
<reference evidence="9 10" key="2">
    <citation type="journal article" date="2012" name="Stand. Genomic Sci.">
        <title>Genome sequence of the moderately thermophilic, amino-acid-degrading and sulfur-reducing bacterium Thermovirga lienii type strain (Cas60314(T)).</title>
        <authorList>
            <person name="Goker M."/>
            <person name="Saunders E."/>
            <person name="Lapidus A."/>
            <person name="Nolan M."/>
            <person name="Lucas S."/>
            <person name="Hammon N."/>
            <person name="Deshpande S."/>
            <person name="Cheng J.F."/>
            <person name="Han C."/>
            <person name="Tapia R."/>
            <person name="Goodwin L.A."/>
            <person name="Pitluck S."/>
            <person name="Liolios K."/>
            <person name="Mavromatis K."/>
            <person name="Pagani I."/>
            <person name="Ivanova N."/>
            <person name="Mikhailova N."/>
            <person name="Pati A."/>
            <person name="Chen A."/>
            <person name="Palaniappan K."/>
            <person name="Land M."/>
            <person name="Chang Y.J."/>
            <person name="Jeffries C.D."/>
            <person name="Brambilla E.M."/>
            <person name="Rohde M."/>
            <person name="Spring S."/>
            <person name="Detter J.C."/>
            <person name="Woyke T."/>
            <person name="Bristow J."/>
            <person name="Eisen J.A."/>
            <person name="Markowitz V."/>
            <person name="Hugenholtz P."/>
            <person name="Kyrpides N.C."/>
            <person name="Klenk H.P."/>
        </authorList>
    </citation>
    <scope>NUCLEOTIDE SEQUENCE [LARGE SCALE GENOMIC DNA]</scope>
    <source>
        <strain evidence="10">ATCC BAA-1197 / DSM 17291 / Cas60314</strain>
    </source>
</reference>
<protein>
    <submittedName>
        <fullName evidence="9">Transport system permease protein</fullName>
    </submittedName>
</protein>
<evidence type="ECO:0000256" key="1">
    <source>
        <dbReference type="ARBA" id="ARBA00004651"/>
    </source>
</evidence>
<dbReference type="GO" id="GO:0005886">
    <property type="term" value="C:plasma membrane"/>
    <property type="evidence" value="ECO:0007669"/>
    <property type="project" value="UniProtKB-SubCell"/>
</dbReference>
<comment type="subcellular location">
    <subcellularLocation>
        <location evidence="1">Cell membrane</location>
        <topology evidence="1">Multi-pass membrane protein</topology>
    </subcellularLocation>
</comment>
<dbReference type="FunFam" id="1.10.3470.10:FF:000001">
    <property type="entry name" value="Vitamin B12 ABC transporter permease BtuC"/>
    <property type="match status" value="1"/>
</dbReference>
<evidence type="ECO:0000313" key="9">
    <source>
        <dbReference type="EMBL" id="AER67473.1"/>
    </source>
</evidence>
<feature type="transmembrane region" description="Helical" evidence="8">
    <location>
        <begin position="215"/>
        <end position="238"/>
    </location>
</feature>
<dbReference type="HOGENOM" id="CLU_013016_0_0_0"/>
<dbReference type="Proteomes" id="UP000005868">
    <property type="component" value="Chromosome"/>
</dbReference>
<feature type="transmembrane region" description="Helical" evidence="8">
    <location>
        <begin position="104"/>
        <end position="123"/>
    </location>
</feature>
<reference evidence="10" key="1">
    <citation type="submission" date="2011-10" db="EMBL/GenBank/DDBJ databases">
        <title>The complete genome of chromosome of Thermovirga lienii DSM 17291.</title>
        <authorList>
            <consortium name="US DOE Joint Genome Institute (JGI-PGF)"/>
            <person name="Lucas S."/>
            <person name="Copeland A."/>
            <person name="Lapidus A."/>
            <person name="Glavina del Rio T."/>
            <person name="Dalin E."/>
            <person name="Tice H."/>
            <person name="Bruce D."/>
            <person name="Goodwin L."/>
            <person name="Pitluck S."/>
            <person name="Peters L."/>
            <person name="Mikhailova N."/>
            <person name="Saunders E."/>
            <person name="Kyrpides N."/>
            <person name="Mavromatis K."/>
            <person name="Ivanova N."/>
            <person name="Last F.I."/>
            <person name="Brettin T."/>
            <person name="Detter J.C."/>
            <person name="Han C."/>
            <person name="Larimer F."/>
            <person name="Land M."/>
            <person name="Hauser L."/>
            <person name="Markowitz V."/>
            <person name="Cheng J.-F."/>
            <person name="Hugenholtz P."/>
            <person name="Woyke T."/>
            <person name="Wu D."/>
            <person name="Spring S."/>
            <person name="Schroeder M."/>
            <person name="Brambilla E.-M."/>
            <person name="Klenk H.-P."/>
            <person name="Eisen J.A."/>
        </authorList>
    </citation>
    <scope>NUCLEOTIDE SEQUENCE [LARGE SCALE GENOMIC DNA]</scope>
    <source>
        <strain evidence="10">ATCC BAA-1197 / DSM 17291 / Cas60314</strain>
    </source>
</reference>
<dbReference type="PANTHER" id="PTHR30472:SF25">
    <property type="entry name" value="ABC TRANSPORTER PERMEASE PROTEIN MJ0876-RELATED"/>
    <property type="match status" value="1"/>
</dbReference>
<accession>G7V8L2</accession>
<comment type="similarity">
    <text evidence="2">Belongs to the binding-protein-dependent transport system permease family. FecCD subfamily.</text>
</comment>